<evidence type="ECO:0000313" key="3">
    <source>
        <dbReference type="Proteomes" id="UP000243525"/>
    </source>
</evidence>
<feature type="domain" description="TPM" evidence="1">
    <location>
        <begin position="4"/>
        <end position="118"/>
    </location>
</feature>
<organism evidence="2 3">
    <name type="scientific">Mangrovibacterium marinum</name>
    <dbReference type="NCBI Taxonomy" id="1639118"/>
    <lineage>
        <taxon>Bacteria</taxon>
        <taxon>Pseudomonadati</taxon>
        <taxon>Bacteroidota</taxon>
        <taxon>Bacteroidia</taxon>
        <taxon>Marinilabiliales</taxon>
        <taxon>Prolixibacteraceae</taxon>
        <taxon>Mangrovibacterium</taxon>
    </lineage>
</organism>
<reference evidence="2 3" key="1">
    <citation type="submission" date="2018-04" db="EMBL/GenBank/DDBJ databases">
        <title>Genomic Encyclopedia of Archaeal and Bacterial Type Strains, Phase II (KMG-II): from individual species to whole genera.</title>
        <authorList>
            <person name="Goeker M."/>
        </authorList>
    </citation>
    <scope>NUCLEOTIDE SEQUENCE [LARGE SCALE GENOMIC DNA]</scope>
    <source>
        <strain evidence="2 3">DSM 28823</strain>
    </source>
</reference>
<dbReference type="Pfam" id="PF04536">
    <property type="entry name" value="TPM_phosphatase"/>
    <property type="match status" value="1"/>
</dbReference>
<sequence>MAVADFFSETEKKQITGAIKTAELNTSGEIRVHVEGRCRGDVLDCAAYWFGKLKMHQTEARNGVLFYLAVSDRKFAILGDAGINAKVPEDFWDTIKEQMLIRFKEGRFADGLSEGILLAGEQLKAHFPYQTDDVNELPDEISFGKK</sequence>
<dbReference type="EMBL" id="QAAD01000008">
    <property type="protein sequence ID" value="PTN08534.1"/>
    <property type="molecule type" value="Genomic_DNA"/>
</dbReference>
<evidence type="ECO:0000259" key="1">
    <source>
        <dbReference type="Pfam" id="PF04536"/>
    </source>
</evidence>
<gene>
    <name evidence="2" type="ORF">C8N47_10891</name>
</gene>
<dbReference type="Proteomes" id="UP000243525">
    <property type="component" value="Unassembled WGS sequence"/>
</dbReference>
<name>A0A2T5C1P0_9BACT</name>
<dbReference type="InterPro" id="IPR007621">
    <property type="entry name" value="TPM_dom"/>
</dbReference>
<protein>
    <submittedName>
        <fullName evidence="2">TLP18.3/Psb32/MOLO-1 phosphatase superfamily protein</fullName>
    </submittedName>
</protein>
<dbReference type="AlphaFoldDB" id="A0A2T5C1P0"/>
<evidence type="ECO:0000313" key="2">
    <source>
        <dbReference type="EMBL" id="PTN08534.1"/>
    </source>
</evidence>
<keyword evidence="3" id="KW-1185">Reference proteome</keyword>
<proteinExistence type="predicted"/>
<dbReference type="OrthoDB" id="9786161at2"/>
<dbReference type="PANTHER" id="PTHR30373">
    <property type="entry name" value="UPF0603 PROTEIN YGCG"/>
    <property type="match status" value="1"/>
</dbReference>
<accession>A0A2T5C1P0</accession>
<dbReference type="PANTHER" id="PTHR30373:SF8">
    <property type="entry name" value="BLL7265 PROTEIN"/>
    <property type="match status" value="1"/>
</dbReference>
<dbReference type="RefSeq" id="WP_107822339.1">
    <property type="nucleotide sequence ID" value="NZ_QAAD01000008.1"/>
</dbReference>
<dbReference type="Gene3D" id="3.10.310.50">
    <property type="match status" value="1"/>
</dbReference>
<comment type="caution">
    <text evidence="2">The sequence shown here is derived from an EMBL/GenBank/DDBJ whole genome shotgun (WGS) entry which is preliminary data.</text>
</comment>